<evidence type="ECO:0000313" key="2">
    <source>
        <dbReference type="EMBL" id="MCQ8183952.1"/>
    </source>
</evidence>
<evidence type="ECO:0000259" key="1">
    <source>
        <dbReference type="Pfam" id="PF00535"/>
    </source>
</evidence>
<sequence>MTTNSTSPTVSVIMPVYGAELTVAEAVLSVLDQSYLDFELIIVDDGSKDSSIDICATFDDGRLRIVRQANRGLAGARNTGIRHARGRFIALIDADDSWHPDKLRNHVIHLEASPSVGVSYAGSNLMDERGECLGVHQRPRLTSVRRRDIFLRNPIGNGSAPVIRREVFDAIAYIDPIHGERAFFDERFRQSEDIECWIRIALSTPWRFEGLPGRLTNYRLNAAGLSADTAKQLESWERMADKVAYADPTFFRRWGRMARGFQLRYLARRAVQTGDEAEALRLCKEALSEAPQLFLREPRKTISTVAAAGFLALAPGALRNLVRRRLFGRAAS</sequence>
<dbReference type="Pfam" id="PF00535">
    <property type="entry name" value="Glycos_transf_2"/>
    <property type="match status" value="1"/>
</dbReference>
<keyword evidence="3" id="KW-1185">Reference proteome</keyword>
<dbReference type="InterPro" id="IPR001173">
    <property type="entry name" value="Glyco_trans_2-like"/>
</dbReference>
<dbReference type="Gene3D" id="3.90.550.10">
    <property type="entry name" value="Spore Coat Polysaccharide Biosynthesis Protein SpsA, Chain A"/>
    <property type="match status" value="1"/>
</dbReference>
<dbReference type="PANTHER" id="PTHR43685">
    <property type="entry name" value="GLYCOSYLTRANSFERASE"/>
    <property type="match status" value="1"/>
</dbReference>
<evidence type="ECO:0000313" key="3">
    <source>
        <dbReference type="Proteomes" id="UP001142610"/>
    </source>
</evidence>
<organism evidence="2 3">
    <name type="scientific">Parvularcula maris</name>
    <dbReference type="NCBI Taxonomy" id="2965077"/>
    <lineage>
        <taxon>Bacteria</taxon>
        <taxon>Pseudomonadati</taxon>
        <taxon>Pseudomonadota</taxon>
        <taxon>Alphaproteobacteria</taxon>
        <taxon>Parvularculales</taxon>
        <taxon>Parvularculaceae</taxon>
        <taxon>Parvularcula</taxon>
    </lineage>
</organism>
<dbReference type="CDD" id="cd00761">
    <property type="entry name" value="Glyco_tranf_GTA_type"/>
    <property type="match status" value="1"/>
</dbReference>
<proteinExistence type="predicted"/>
<dbReference type="AlphaFoldDB" id="A0A9X2L881"/>
<dbReference type="Proteomes" id="UP001142610">
    <property type="component" value="Unassembled WGS sequence"/>
</dbReference>
<dbReference type="InterPro" id="IPR050834">
    <property type="entry name" value="Glycosyltransf_2"/>
</dbReference>
<gene>
    <name evidence="2" type="ORF">NOG11_00985</name>
</gene>
<reference evidence="2" key="1">
    <citation type="submission" date="2022-07" db="EMBL/GenBank/DDBJ databases">
        <title>Parvularcula maris sp. nov., an algicidal bacterium isolated from seawater.</title>
        <authorList>
            <person name="Li F."/>
        </authorList>
    </citation>
    <scope>NUCLEOTIDE SEQUENCE</scope>
    <source>
        <strain evidence="2">BGMRC 0090</strain>
    </source>
</reference>
<dbReference type="SUPFAM" id="SSF53448">
    <property type="entry name" value="Nucleotide-diphospho-sugar transferases"/>
    <property type="match status" value="1"/>
</dbReference>
<accession>A0A9X2L881</accession>
<dbReference type="EMBL" id="JANIBC010000001">
    <property type="protein sequence ID" value="MCQ8183952.1"/>
    <property type="molecule type" value="Genomic_DNA"/>
</dbReference>
<feature type="domain" description="Glycosyltransferase 2-like" evidence="1">
    <location>
        <begin position="11"/>
        <end position="170"/>
    </location>
</feature>
<name>A0A9X2L881_9PROT</name>
<dbReference type="PANTHER" id="PTHR43685:SF2">
    <property type="entry name" value="GLYCOSYLTRANSFERASE 2-LIKE DOMAIN-CONTAINING PROTEIN"/>
    <property type="match status" value="1"/>
</dbReference>
<dbReference type="InterPro" id="IPR029044">
    <property type="entry name" value="Nucleotide-diphossugar_trans"/>
</dbReference>
<protein>
    <submittedName>
        <fullName evidence="2">Glycosyltransferase</fullName>
    </submittedName>
</protein>
<dbReference type="RefSeq" id="WP_256617756.1">
    <property type="nucleotide sequence ID" value="NZ_JANIBC010000001.1"/>
</dbReference>
<comment type="caution">
    <text evidence="2">The sequence shown here is derived from an EMBL/GenBank/DDBJ whole genome shotgun (WGS) entry which is preliminary data.</text>
</comment>